<organism evidence="3 4">
    <name type="scientific">Ambispora leptoticha</name>
    <dbReference type="NCBI Taxonomy" id="144679"/>
    <lineage>
        <taxon>Eukaryota</taxon>
        <taxon>Fungi</taxon>
        <taxon>Fungi incertae sedis</taxon>
        <taxon>Mucoromycota</taxon>
        <taxon>Glomeromycotina</taxon>
        <taxon>Glomeromycetes</taxon>
        <taxon>Archaeosporales</taxon>
        <taxon>Ambisporaceae</taxon>
        <taxon>Ambispora</taxon>
    </lineage>
</organism>
<dbReference type="EMBL" id="CAJVPS010000899">
    <property type="protein sequence ID" value="CAG8514539.1"/>
    <property type="molecule type" value="Genomic_DNA"/>
</dbReference>
<proteinExistence type="predicted"/>
<keyword evidence="4" id="KW-1185">Reference proteome</keyword>
<dbReference type="AlphaFoldDB" id="A0A9N9A2D6"/>
<name>A0A9N9A2D6_9GLOM</name>
<dbReference type="Gene3D" id="1.10.30.10">
    <property type="entry name" value="High mobility group box domain"/>
    <property type="match status" value="1"/>
</dbReference>
<dbReference type="InterPro" id="IPR036910">
    <property type="entry name" value="HMG_box_dom_sf"/>
</dbReference>
<accession>A0A9N9A2D6</accession>
<comment type="caution">
    <text evidence="3">The sequence shown here is derived from an EMBL/GenBank/DDBJ whole genome shotgun (WGS) entry which is preliminary data.</text>
</comment>
<dbReference type="Pfam" id="PF00505">
    <property type="entry name" value="HMG_box"/>
    <property type="match status" value="1"/>
</dbReference>
<feature type="domain" description="HMG box" evidence="2">
    <location>
        <begin position="30"/>
        <end position="90"/>
    </location>
</feature>
<feature type="coiled-coil region" evidence="1">
    <location>
        <begin position="209"/>
        <end position="236"/>
    </location>
</feature>
<dbReference type="OrthoDB" id="6247875at2759"/>
<evidence type="ECO:0000313" key="4">
    <source>
        <dbReference type="Proteomes" id="UP000789508"/>
    </source>
</evidence>
<evidence type="ECO:0000259" key="2">
    <source>
        <dbReference type="Pfam" id="PF00505"/>
    </source>
</evidence>
<dbReference type="Proteomes" id="UP000789508">
    <property type="component" value="Unassembled WGS sequence"/>
</dbReference>
<reference evidence="3" key="1">
    <citation type="submission" date="2021-06" db="EMBL/GenBank/DDBJ databases">
        <authorList>
            <person name="Kallberg Y."/>
            <person name="Tangrot J."/>
            <person name="Rosling A."/>
        </authorList>
    </citation>
    <scope>NUCLEOTIDE SEQUENCE</scope>
    <source>
        <strain evidence="3">FL130A</strain>
    </source>
</reference>
<dbReference type="InterPro" id="IPR009071">
    <property type="entry name" value="HMG_box_dom"/>
</dbReference>
<dbReference type="SUPFAM" id="SSF47095">
    <property type="entry name" value="HMG-box"/>
    <property type="match status" value="1"/>
</dbReference>
<evidence type="ECO:0000313" key="3">
    <source>
        <dbReference type="EMBL" id="CAG8514539.1"/>
    </source>
</evidence>
<evidence type="ECO:0000256" key="1">
    <source>
        <dbReference type="SAM" id="Coils"/>
    </source>
</evidence>
<keyword evidence="1" id="KW-0175">Coiled coil</keyword>
<gene>
    <name evidence="3" type="ORF">ALEPTO_LOCUS4147</name>
</gene>
<sequence length="240" mass="28088">MTISFPPDINPINLIDRALEKTRRTGKYARVPNAFIAYRTVFCKELQKITHPTITQPQLSLITREHWSKEPENVRREYERIAAEARNLYTRICIEQKLFQKSEENQDKKEESSYSFWSKQHSEFAHNPNPWQISPQSNEIKFSESINNGLEENFVVDESLTTSNFIDTTSFNPQSENNQFLNTELNFLPVFSDSNLIFLSNTLPSTECCDSCKKRTEILEKRISDLEKRLNDLEITKKVI</sequence>
<protein>
    <submittedName>
        <fullName evidence="3">5164_t:CDS:1</fullName>
    </submittedName>
</protein>